<name>A0A0K0E551_STRER</name>
<dbReference type="SUPFAM" id="SSF81995">
    <property type="entry name" value="beta-sandwich domain of Sec23/24"/>
    <property type="match status" value="1"/>
</dbReference>
<organism evidence="3">
    <name type="scientific">Strongyloides stercoralis</name>
    <name type="common">Threadworm</name>
    <dbReference type="NCBI Taxonomy" id="6248"/>
    <lineage>
        <taxon>Eukaryota</taxon>
        <taxon>Metazoa</taxon>
        <taxon>Ecdysozoa</taxon>
        <taxon>Nematoda</taxon>
        <taxon>Chromadorea</taxon>
        <taxon>Rhabditida</taxon>
        <taxon>Tylenchina</taxon>
        <taxon>Panagrolaimomorpha</taxon>
        <taxon>Strongyloidoidea</taxon>
        <taxon>Strongyloididae</taxon>
        <taxon>Strongyloides</taxon>
    </lineage>
</organism>
<dbReference type="Proteomes" id="UP000035681">
    <property type="component" value="Unplaced"/>
</dbReference>
<evidence type="ECO:0000313" key="4">
    <source>
        <dbReference type="WBParaSite" id="TCONS_00007438.p1"/>
    </source>
</evidence>
<dbReference type="AlphaFoldDB" id="A0A0K0E551"/>
<reference evidence="3" key="1">
    <citation type="submission" date="2015-08" db="UniProtKB">
        <authorList>
            <consortium name="WormBaseParasite"/>
        </authorList>
    </citation>
    <scope>IDENTIFICATION</scope>
</reference>
<dbReference type="WBParaSite" id="TCONS_00007438.p1">
    <property type="protein sequence ID" value="TCONS_00007438.p1"/>
    <property type="gene ID" value="XLOC_005470"/>
</dbReference>
<sequence length="557" mass="65074">MRNNGFRNNRFNKQNVNRQGNNYRQYPFISPYNHEQVYRYPPPVPVNQYQSYNYAQEGPPPPFNLPLNSYQQGLIPGNNMYGYNNGFIQPPVFQPIPTDFRKETETLENNIGLGRRRFKVCKEYLGFLDHLSEKCNDYREELEDITNTCTKAALVEFLNSTIVEACEDLNQEEIAFDEFIEICGGFNSNESSVVNAIHWIQKHRKSGRKNFESILRNVIAFFTMILCREDADSNLIRRLTNVTFRLIEFLGGRNNEYKDVLLKMKGDFSVFFCLMKTHDDEEGSLVMKWDTSIQKGLFKLDKVFKELASTHEKEMKMYYDGYAKELRSRSEFNRNLGIPLPLISDEVSKVLDKDKVNEFEVYLKECEALDITIRNWIVKGVSGIQSNTQNLANISLNNSFENFNTPDKKAKEDNRNWFQKQFCPSYSSLFMANDNNVQFQPIDPSQFGTFGHVNEVSDDVKDLFQGYRAFLSGNINDIQSINKNGYETFNKFMKLKSRLREEAKEITYEENKAYSEYFINDFNEIEHEESIEVDKNSNGEVETHNFLKQLSNNSRIL</sequence>
<protein>
    <submittedName>
        <fullName evidence="3 4">MIF4G domain-containing protein</fullName>
    </submittedName>
</protein>
<dbReference type="WBParaSite" id="SSTP_0000463500.1">
    <property type="protein sequence ID" value="SSTP_0000463500.1"/>
    <property type="gene ID" value="SSTP_0000463500"/>
</dbReference>
<evidence type="ECO:0000313" key="2">
    <source>
        <dbReference type="Proteomes" id="UP000035681"/>
    </source>
</evidence>
<feature type="region of interest" description="Disordered" evidence="1">
    <location>
        <begin position="1"/>
        <end position="24"/>
    </location>
</feature>
<evidence type="ECO:0000256" key="1">
    <source>
        <dbReference type="SAM" id="MobiDB-lite"/>
    </source>
</evidence>
<keyword evidence="2" id="KW-1185">Reference proteome</keyword>
<proteinExistence type="predicted"/>
<feature type="compositionally biased region" description="Polar residues" evidence="1">
    <location>
        <begin position="13"/>
        <end position="24"/>
    </location>
</feature>
<accession>A0A0K0E551</accession>
<evidence type="ECO:0000313" key="3">
    <source>
        <dbReference type="WBParaSite" id="SSTP_0000463500.1"/>
    </source>
</evidence>
<feature type="compositionally biased region" description="Low complexity" evidence="1">
    <location>
        <begin position="1"/>
        <end position="12"/>
    </location>
</feature>